<name>A0A6B2MJX9_9BURK</name>
<evidence type="ECO:0000256" key="1">
    <source>
        <dbReference type="SAM" id="Phobius"/>
    </source>
</evidence>
<feature type="transmembrane region" description="Helical" evidence="1">
    <location>
        <begin position="21"/>
        <end position="42"/>
    </location>
</feature>
<dbReference type="AlphaFoldDB" id="A0A6B2MJX9"/>
<gene>
    <name evidence="2" type="ORF">GFJ35_28360</name>
</gene>
<keyword evidence="1" id="KW-0812">Transmembrane</keyword>
<reference evidence="2" key="1">
    <citation type="submission" date="2019-11" db="EMBL/GenBank/DDBJ databases">
        <title>Burkholderia cenocepacia CF.</title>
        <authorList>
            <person name="Vianna E.F."/>
            <person name="Marques E.A."/>
            <person name="Albano R.M."/>
            <person name="Leao R.S."/>
        </authorList>
    </citation>
    <scope>NUCLEOTIDE SEQUENCE</scope>
    <source>
        <strain evidence="2">MS-2140</strain>
        <plasmid evidence="2">unnamed</plasmid>
    </source>
</reference>
<accession>A0A6B2MJX9</accession>
<organism evidence="2">
    <name type="scientific">Burkholderia cenocepacia</name>
    <dbReference type="NCBI Taxonomy" id="95486"/>
    <lineage>
        <taxon>Bacteria</taxon>
        <taxon>Pseudomonadati</taxon>
        <taxon>Pseudomonadota</taxon>
        <taxon>Betaproteobacteria</taxon>
        <taxon>Burkholderiales</taxon>
        <taxon>Burkholderiaceae</taxon>
        <taxon>Burkholderia</taxon>
        <taxon>Burkholderia cepacia complex</taxon>
    </lineage>
</organism>
<dbReference type="RefSeq" id="WP_163125535.1">
    <property type="nucleotide sequence ID" value="NZ_JAAEAM010000038.1"/>
</dbReference>
<keyword evidence="2" id="KW-0614">Plasmid</keyword>
<comment type="caution">
    <text evidence="2">The sequence shown here is derived from an EMBL/GenBank/DDBJ whole genome shotgun (WGS) entry which is preliminary data.</text>
</comment>
<keyword evidence="1" id="KW-0472">Membrane</keyword>
<evidence type="ECO:0000313" key="2">
    <source>
        <dbReference type="EMBL" id="NDV75955.1"/>
    </source>
</evidence>
<evidence type="ECO:0008006" key="3">
    <source>
        <dbReference type="Google" id="ProtNLM"/>
    </source>
</evidence>
<sequence>MHTRPLTPPVHRRHVRIMLGVLAVVTWLLIAPIAYLDALGFWNSTEPVFIAAIVTALLFLPAVRSTCTRRGTWSALRRAQRGLHRFGMYVYLICMLLMIVIVGNFDSPAAGLAESAFDLCFDGMLAGATLYFWGLLALPVLHGLARTESAWKQRGAR</sequence>
<keyword evidence="1" id="KW-1133">Transmembrane helix</keyword>
<protein>
    <recommendedName>
        <fullName evidence="3">Transmembrane protein</fullName>
    </recommendedName>
</protein>
<feature type="transmembrane region" description="Helical" evidence="1">
    <location>
        <begin position="88"/>
        <end position="105"/>
    </location>
</feature>
<dbReference type="EMBL" id="JAAEAM010000038">
    <property type="protein sequence ID" value="NDV75955.1"/>
    <property type="molecule type" value="Genomic_DNA"/>
</dbReference>
<proteinExistence type="predicted"/>
<feature type="transmembrane region" description="Helical" evidence="1">
    <location>
        <begin position="125"/>
        <end position="145"/>
    </location>
</feature>
<feature type="transmembrane region" description="Helical" evidence="1">
    <location>
        <begin position="48"/>
        <end position="67"/>
    </location>
</feature>
<geneLocation type="plasmid" evidence="2">
    <name>unnamed</name>
</geneLocation>